<sequence length="937" mass="103142">MYLAPLSLVLFLCFCSYGYGKEHSTTDDNSSLSHFDFPIPMREYSPIDKRLSRDVSKDLSISNYLQTEFFSDQSNRDKGGAVTCKSLNLTNNLGTIFFVGNRALQNGGAVYAVENVSISKNTSVVFSKNNSLDLFSTPMNSTCFGGAVATKNFEASYNTKSLEFIANSAKMYGGAIYAETKCAFSNNSADILFEGNLSTFMPSFGGAIYTATCEITNNSGKITFINNGGQGGAIQATTSTTIKDNTGTIIFMNNRASISGMNPFTANDEYSEGGGILSSQITIENNTGPIYFDGNMASAYGGALDYTNLTIKNNGPVYFLNNSAHQGAALYVKNGSGTTTISADNGDIIFDNNVMNEGNRLRRSINYFRGSHTLSLGARQDYKICLYDTINTSNLTTLSINPEAYHIGAVVFSGKHVQPALANDIENFQTSYTGEITLKYGTLAIKSGAQLSAYKITQSESTYLALGKNTVVRTQEKSSSDKTSVLELKNLLIDLPEVLSPQSEPPMIWIYPDTNNSNFTENTTAKITITGSVELYDGKEKDFYDSLDLSQPINGVALLHLSETSGNPITTTDLNIQTINPGEHYGYQGLWSPYWGEITTVTNDASAATANTKHRYLYADWTPLGYTPNPLYKGDLVPNLLWQSAYLIANIPSSMPKSNLEENMFIEGEGLGLYIHQKNKHGNSGFSSRAYGYAVKGQAKSATNQCFALSFAQVIEKTLENQTNHKSNSHSYLASLSYHVPWFDESLITSASFRYCYSDHHLKNSYNHGQEKSQAEFYNHALCAVFGWALPEWYAFSHFSITPFMQMIALQVEQTNIKEVGDHARTFSNQNPLRNIALPIGGEISGSSYSKIPTTWELEFSYRPTIYRNKPKVLTTLLASKGSWTSSATSVTKNAFHAKGKYSIDPFPNLRVFLNYQLDLSSSTTAHYIHAGSRWLF</sequence>
<dbReference type="SMART" id="SM00869">
    <property type="entry name" value="Autotransporter"/>
    <property type="match status" value="1"/>
</dbReference>
<keyword evidence="6" id="KW-0964">Secreted</keyword>
<evidence type="ECO:0000256" key="9">
    <source>
        <dbReference type="ARBA" id="ARBA00023136"/>
    </source>
</evidence>
<dbReference type="InterPro" id="IPR003368">
    <property type="entry name" value="POMP_repeat"/>
</dbReference>
<dbReference type="Pfam" id="PF02415">
    <property type="entry name" value="Chlam_PMP"/>
    <property type="match status" value="1"/>
</dbReference>
<keyword evidence="13" id="KW-1185">Reference proteome</keyword>
<evidence type="ECO:0000256" key="3">
    <source>
        <dbReference type="ARBA" id="ARBA00007542"/>
    </source>
</evidence>
<evidence type="ECO:0000313" key="13">
    <source>
        <dbReference type="Proteomes" id="UP000680625"/>
    </source>
</evidence>
<proteinExistence type="inferred from homology"/>
<dbReference type="Pfam" id="PF03797">
    <property type="entry name" value="Autotransporter"/>
    <property type="match status" value="1"/>
</dbReference>
<evidence type="ECO:0000259" key="11">
    <source>
        <dbReference type="PROSITE" id="PS51208"/>
    </source>
</evidence>
<keyword evidence="10" id="KW-0998">Cell outer membrane</keyword>
<name>A0ABX8CDY2_9CHLA</name>
<feature type="domain" description="Autotransporter" evidence="11">
    <location>
        <begin position="657"/>
        <end position="937"/>
    </location>
</feature>
<dbReference type="InterPro" id="IPR011427">
    <property type="entry name" value="Polymorphic_membr_middle"/>
</dbReference>
<gene>
    <name evidence="12" type="ORF">H9Q19_03850</name>
</gene>
<organism evidence="12 13">
    <name type="scientific">Chlamydia crocodili</name>
    <dbReference type="NCBI Taxonomy" id="2766982"/>
    <lineage>
        <taxon>Bacteria</taxon>
        <taxon>Pseudomonadati</taxon>
        <taxon>Chlamydiota</taxon>
        <taxon>Chlamydiia</taxon>
        <taxon>Chlamydiales</taxon>
        <taxon>Chlamydiaceae</taxon>
        <taxon>Chlamydia/Chlamydophila group</taxon>
        <taxon>Chlamydia</taxon>
    </lineage>
</organism>
<keyword evidence="7" id="KW-0812">Transmembrane</keyword>
<keyword evidence="8" id="KW-0732">Signal</keyword>
<dbReference type="InterPro" id="IPR036709">
    <property type="entry name" value="Autotransporte_beta_dom_sf"/>
</dbReference>
<evidence type="ECO:0000256" key="6">
    <source>
        <dbReference type="ARBA" id="ARBA00022525"/>
    </source>
</evidence>
<dbReference type="SUPFAM" id="SSF103515">
    <property type="entry name" value="Autotransporter"/>
    <property type="match status" value="1"/>
</dbReference>
<dbReference type="Gene3D" id="2.40.128.130">
    <property type="entry name" value="Autotransporter beta-domain"/>
    <property type="match status" value="1"/>
</dbReference>
<evidence type="ECO:0000256" key="4">
    <source>
        <dbReference type="ARBA" id="ARBA00022452"/>
    </source>
</evidence>
<dbReference type="EMBL" id="CP060791">
    <property type="protein sequence ID" value="QVE48826.1"/>
    <property type="molecule type" value="Genomic_DNA"/>
</dbReference>
<comment type="subcellular location">
    <subcellularLocation>
        <location evidence="2">Cell outer membrane</location>
        <topology evidence="2">Peripheral membrane protein</topology>
        <orientation evidence="2">Extracellular side</orientation>
    </subcellularLocation>
    <subcellularLocation>
        <location evidence="1">Secreted</location>
        <location evidence="1">Cell wall</location>
    </subcellularLocation>
</comment>
<dbReference type="GeneID" id="301704734"/>
<evidence type="ECO:0000313" key="12">
    <source>
        <dbReference type="EMBL" id="QVE48826.1"/>
    </source>
</evidence>
<keyword evidence="9" id="KW-0472">Membrane</keyword>
<dbReference type="NCBIfam" id="TIGR01376">
    <property type="entry name" value="POMP_repeat"/>
    <property type="match status" value="3"/>
</dbReference>
<accession>A0ABX8CDY2</accession>
<evidence type="ECO:0000256" key="7">
    <source>
        <dbReference type="ARBA" id="ARBA00022692"/>
    </source>
</evidence>
<dbReference type="Pfam" id="PF07548">
    <property type="entry name" value="ChlamPMP_M"/>
    <property type="match status" value="1"/>
</dbReference>
<reference evidence="12 13" key="1">
    <citation type="submission" date="2020-08" db="EMBL/GenBank/DDBJ databases">
        <title>Isolation and characterization of novel Chlamydia from Siamese crocodiles (Crocodylus siamensis).</title>
        <authorList>
            <person name="Sariya L."/>
        </authorList>
    </citation>
    <scope>NUCLEOTIDE SEQUENCE [LARGE SCALE GENOMIC DNA]</scope>
    <source>
        <strain evidence="12 13">No. 12</strain>
    </source>
</reference>
<evidence type="ECO:0000256" key="5">
    <source>
        <dbReference type="ARBA" id="ARBA00022512"/>
    </source>
</evidence>
<protein>
    <recommendedName>
        <fullName evidence="11">Autotransporter domain-containing protein</fullName>
    </recommendedName>
</protein>
<evidence type="ECO:0000256" key="10">
    <source>
        <dbReference type="ARBA" id="ARBA00023237"/>
    </source>
</evidence>
<comment type="similarity">
    <text evidence="3">Belongs to the PMP outer membrane protein family.</text>
</comment>
<dbReference type="Proteomes" id="UP000680625">
    <property type="component" value="Chromosome"/>
</dbReference>
<dbReference type="PROSITE" id="PS51208">
    <property type="entry name" value="AUTOTRANSPORTER"/>
    <property type="match status" value="1"/>
</dbReference>
<dbReference type="InterPro" id="IPR005546">
    <property type="entry name" value="Autotransporte_beta"/>
</dbReference>
<evidence type="ECO:0000256" key="8">
    <source>
        <dbReference type="ARBA" id="ARBA00022729"/>
    </source>
</evidence>
<keyword evidence="5" id="KW-0134">Cell wall</keyword>
<dbReference type="RefSeq" id="WP_213240473.1">
    <property type="nucleotide sequence ID" value="NZ_CP060791.1"/>
</dbReference>
<evidence type="ECO:0000256" key="2">
    <source>
        <dbReference type="ARBA" id="ARBA00004416"/>
    </source>
</evidence>
<evidence type="ECO:0000256" key="1">
    <source>
        <dbReference type="ARBA" id="ARBA00004191"/>
    </source>
</evidence>
<keyword evidence="4" id="KW-1134">Transmembrane beta strand</keyword>